<dbReference type="PANTHER" id="PTHR10796:SF92">
    <property type="entry name" value="PATCHED-RELATED, ISOFORM A"/>
    <property type="match status" value="1"/>
</dbReference>
<feature type="transmembrane region" description="Helical" evidence="3">
    <location>
        <begin position="437"/>
        <end position="461"/>
    </location>
</feature>
<keyword evidence="3" id="KW-1133">Transmembrane helix</keyword>
<dbReference type="InterPro" id="IPR053958">
    <property type="entry name" value="HMGCR/SNAP/NPC1-like_SSD"/>
</dbReference>
<feature type="transmembrane region" description="Helical" evidence="3">
    <location>
        <begin position="158"/>
        <end position="177"/>
    </location>
</feature>
<feature type="domain" description="SSD" evidence="4">
    <location>
        <begin position="157"/>
        <end position="320"/>
    </location>
</feature>
<feature type="compositionally biased region" description="Low complexity" evidence="2">
    <location>
        <begin position="382"/>
        <end position="396"/>
    </location>
</feature>
<dbReference type="SUPFAM" id="SSF82866">
    <property type="entry name" value="Multidrug efflux transporter AcrB transmembrane domain"/>
    <property type="match status" value="2"/>
</dbReference>
<dbReference type="PROSITE" id="PS50156">
    <property type="entry name" value="SSD"/>
    <property type="match status" value="1"/>
</dbReference>
<proteinExistence type="inferred from homology"/>
<evidence type="ECO:0000259" key="4">
    <source>
        <dbReference type="PROSITE" id="PS50156"/>
    </source>
</evidence>
<feature type="compositionally biased region" description="Basic and acidic residues" evidence="2">
    <location>
        <begin position="363"/>
        <end position="373"/>
    </location>
</feature>
<comment type="similarity">
    <text evidence="1">Belongs to the patched family.</text>
</comment>
<dbReference type="Pfam" id="PF12349">
    <property type="entry name" value="Sterol-sensing"/>
    <property type="match status" value="1"/>
</dbReference>
<dbReference type="PANTHER" id="PTHR10796">
    <property type="entry name" value="PATCHED-RELATED"/>
    <property type="match status" value="1"/>
</dbReference>
<feature type="transmembrane region" description="Helical" evidence="3">
    <location>
        <begin position="674"/>
        <end position="694"/>
    </location>
</feature>
<keyword evidence="6" id="KW-1185">Reference proteome</keyword>
<feature type="transmembrane region" description="Helical" evidence="3">
    <location>
        <begin position="775"/>
        <end position="798"/>
    </location>
</feature>
<dbReference type="Gene3D" id="1.20.1640.10">
    <property type="entry name" value="Multidrug efflux transporter AcrB transmembrane domain"/>
    <property type="match status" value="2"/>
</dbReference>
<feature type="transmembrane region" description="Helical" evidence="3">
    <location>
        <begin position="739"/>
        <end position="763"/>
    </location>
</feature>
<evidence type="ECO:0000313" key="5">
    <source>
        <dbReference type="EMBL" id="GMI22280.1"/>
    </source>
</evidence>
<evidence type="ECO:0000313" key="6">
    <source>
        <dbReference type="Proteomes" id="UP001165060"/>
    </source>
</evidence>
<dbReference type="Proteomes" id="UP001165060">
    <property type="component" value="Unassembled WGS sequence"/>
</dbReference>
<dbReference type="EMBL" id="BRYB01005257">
    <property type="protein sequence ID" value="GMI22280.1"/>
    <property type="molecule type" value="Genomic_DNA"/>
</dbReference>
<dbReference type="InterPro" id="IPR051697">
    <property type="entry name" value="Patched_domain-protein"/>
</dbReference>
<sequence>MCDLWEDGSYMFYKKEGSVNFVDNNAEHVRAILVAMDALATHFEHFWVESKSGIGSCWGWDLATFDADPDRVLTMSECARHDGEQLLFSSNLVRDPNTFVIESVEGFFVHLTWRVEHYEITDVDMYFFAIDLGPEVGKSTISWAAINNEIYAALTHDLPYLVFPLLILVSYVSLVFYRPGPDSHTALAWGAIVNVFLAALAGLGYMLWWGSPFTAMHICALYITLGVGVDDAFIIAAAIHSDDNKEPGKSGLEETKRQIKRGMARCGPSILLTSMTNFCAFTANAGSSVFAIRNFSEVAACMILIDYILQITFFVACCAIDLRRQEANRFDLCCCFTRSTPLPASPTNSSRYRKNSDFEFTESAKKSASRREASPFFGREGSGSASPTRSLSSPTPDSRRRTSSIDYYNELYKDDGLTKRIMGTYLPNAILSRWGKVVVLALTAVMMMVGLYGTNFILITYTPFLLIPSDSYVHEGRHVMHTYFPWIMEEEYVCVQIKDFDYASHQKELKELEDFVCEQSSRDQCFAWYSLFRFYVIANHHQDLTQGLDDEGFVREEIFYEELANYSRDETMGGRSIADQFIRWKTDSELYGSNFCFMWKQDYNVPEEIKWMVRTRNKLHAILPEARPTLLSGYFFALEPLSTIVPDTLSNFATILSVVTLVTLLVLANVKATVLVLTAVMSIEMMVLGSLHFIGLQFNMMSSIMLIVGVGLCVDFSAHTTHAFLHSRETTPQGKARDALRNVGLSIWNGAFSSVAAMFPMAICKSYMVLTWWRMISLVIMLGIWFGLCVVPVMLTLFDDDDEVEYSELE</sequence>
<keyword evidence="3" id="KW-0812">Transmembrane</keyword>
<evidence type="ECO:0000256" key="3">
    <source>
        <dbReference type="SAM" id="Phobius"/>
    </source>
</evidence>
<evidence type="ECO:0000256" key="1">
    <source>
        <dbReference type="ARBA" id="ARBA00005585"/>
    </source>
</evidence>
<feature type="transmembrane region" description="Helical" evidence="3">
    <location>
        <begin position="298"/>
        <end position="320"/>
    </location>
</feature>
<dbReference type="InterPro" id="IPR000731">
    <property type="entry name" value="SSD"/>
</dbReference>
<name>A0ABQ6MA23_9STRA</name>
<keyword evidence="3" id="KW-0472">Membrane</keyword>
<feature type="region of interest" description="Disordered" evidence="2">
    <location>
        <begin position="363"/>
        <end position="402"/>
    </location>
</feature>
<reference evidence="5 6" key="1">
    <citation type="journal article" date="2023" name="Commun. Biol.">
        <title>Genome analysis of Parmales, the sister group of diatoms, reveals the evolutionary specialization of diatoms from phago-mixotrophs to photoautotrophs.</title>
        <authorList>
            <person name="Ban H."/>
            <person name="Sato S."/>
            <person name="Yoshikawa S."/>
            <person name="Yamada K."/>
            <person name="Nakamura Y."/>
            <person name="Ichinomiya M."/>
            <person name="Sato N."/>
            <person name="Blanc-Mathieu R."/>
            <person name="Endo H."/>
            <person name="Kuwata A."/>
            <person name="Ogata H."/>
        </authorList>
    </citation>
    <scope>NUCLEOTIDE SEQUENCE [LARGE SCALE GENOMIC DNA]</scope>
</reference>
<feature type="transmembrane region" description="Helical" evidence="3">
    <location>
        <begin position="649"/>
        <end position="667"/>
    </location>
</feature>
<gene>
    <name evidence="5" type="ORF">TeGR_g7963</name>
</gene>
<evidence type="ECO:0000256" key="2">
    <source>
        <dbReference type="SAM" id="MobiDB-lite"/>
    </source>
</evidence>
<feature type="transmembrane region" description="Helical" evidence="3">
    <location>
        <begin position="215"/>
        <end position="239"/>
    </location>
</feature>
<organism evidence="5 6">
    <name type="scientific">Tetraparma gracilis</name>
    <dbReference type="NCBI Taxonomy" id="2962635"/>
    <lineage>
        <taxon>Eukaryota</taxon>
        <taxon>Sar</taxon>
        <taxon>Stramenopiles</taxon>
        <taxon>Ochrophyta</taxon>
        <taxon>Bolidophyceae</taxon>
        <taxon>Parmales</taxon>
        <taxon>Triparmaceae</taxon>
        <taxon>Tetraparma</taxon>
    </lineage>
</organism>
<feature type="transmembrane region" description="Helical" evidence="3">
    <location>
        <begin position="186"/>
        <end position="209"/>
    </location>
</feature>
<comment type="caution">
    <text evidence="5">The sequence shown here is derived from an EMBL/GenBank/DDBJ whole genome shotgun (WGS) entry which is preliminary data.</text>
</comment>
<accession>A0ABQ6MA23</accession>
<protein>
    <recommendedName>
        <fullName evidence="4">SSD domain-containing protein</fullName>
    </recommendedName>
</protein>